<dbReference type="SMART" id="SM00355">
    <property type="entry name" value="ZnF_C2H2"/>
    <property type="match status" value="2"/>
</dbReference>
<dbReference type="PANTHER" id="PTHR19818:SF166">
    <property type="entry name" value="C2H2-TYPE DOMAIN-CONTAINING PROTEIN"/>
    <property type="match status" value="1"/>
</dbReference>
<dbReference type="InParanoid" id="A0A6P6XK14"/>
<dbReference type="Pfam" id="PF13912">
    <property type="entry name" value="zf-C2H2_6"/>
    <property type="match status" value="1"/>
</dbReference>
<dbReference type="InterPro" id="IPR050329">
    <property type="entry name" value="GLI_C2H2-zinc-finger"/>
</dbReference>
<dbReference type="RefSeq" id="XP_027193737.1">
    <property type="nucleotide sequence ID" value="XM_027337936.1"/>
</dbReference>
<dbReference type="InterPro" id="IPR013087">
    <property type="entry name" value="Znf_C2H2_type"/>
</dbReference>
<evidence type="ECO:0000259" key="6">
    <source>
        <dbReference type="PROSITE" id="PS50157"/>
    </source>
</evidence>
<dbReference type="PROSITE" id="PS00028">
    <property type="entry name" value="ZINC_FINGER_C2H2_1"/>
    <property type="match status" value="2"/>
</dbReference>
<evidence type="ECO:0000256" key="2">
    <source>
        <dbReference type="ARBA" id="ARBA00022737"/>
    </source>
</evidence>
<evidence type="ECO:0000313" key="8">
    <source>
        <dbReference type="RefSeq" id="XP_027193737.1"/>
    </source>
</evidence>
<dbReference type="Gene3D" id="3.30.160.60">
    <property type="entry name" value="Classic Zinc Finger"/>
    <property type="match status" value="2"/>
</dbReference>
<name>A0A6P6XK14_DERPT</name>
<evidence type="ECO:0000256" key="4">
    <source>
        <dbReference type="ARBA" id="ARBA00022833"/>
    </source>
</evidence>
<evidence type="ECO:0000313" key="7">
    <source>
        <dbReference type="Proteomes" id="UP000515146"/>
    </source>
</evidence>
<dbReference type="GO" id="GO:0000978">
    <property type="term" value="F:RNA polymerase II cis-regulatory region sequence-specific DNA binding"/>
    <property type="evidence" value="ECO:0007669"/>
    <property type="project" value="TreeGrafter"/>
</dbReference>
<dbReference type="GO" id="GO:0005634">
    <property type="term" value="C:nucleus"/>
    <property type="evidence" value="ECO:0007669"/>
    <property type="project" value="UniProtKB-ARBA"/>
</dbReference>
<dbReference type="SUPFAM" id="SSF57667">
    <property type="entry name" value="beta-beta-alpha zinc fingers"/>
    <property type="match status" value="1"/>
</dbReference>
<dbReference type="InterPro" id="IPR036236">
    <property type="entry name" value="Znf_C2H2_sf"/>
</dbReference>
<keyword evidence="3 5" id="KW-0863">Zinc-finger</keyword>
<evidence type="ECO:0000256" key="1">
    <source>
        <dbReference type="ARBA" id="ARBA00022723"/>
    </source>
</evidence>
<dbReference type="Proteomes" id="UP000515146">
    <property type="component" value="Unplaced"/>
</dbReference>
<evidence type="ECO:0000256" key="5">
    <source>
        <dbReference type="PROSITE-ProRule" id="PRU00042"/>
    </source>
</evidence>
<proteinExistence type="predicted"/>
<reference evidence="8" key="1">
    <citation type="submission" date="2025-08" db="UniProtKB">
        <authorList>
            <consortium name="RefSeq"/>
        </authorList>
    </citation>
    <scope>IDENTIFICATION</scope>
    <source>
        <strain evidence="8">Airmid</strain>
    </source>
</reference>
<dbReference type="OrthoDB" id="3437960at2759"/>
<accession>A0A6P6XK14</accession>
<dbReference type="GO" id="GO:0008270">
    <property type="term" value="F:zinc ion binding"/>
    <property type="evidence" value="ECO:0007669"/>
    <property type="project" value="UniProtKB-KW"/>
</dbReference>
<dbReference type="GO" id="GO:0045944">
    <property type="term" value="P:positive regulation of transcription by RNA polymerase II"/>
    <property type="evidence" value="ECO:0007669"/>
    <property type="project" value="UniProtKB-ARBA"/>
</dbReference>
<dbReference type="PANTHER" id="PTHR19818">
    <property type="entry name" value="ZINC FINGER PROTEIN ZIC AND GLI"/>
    <property type="match status" value="1"/>
</dbReference>
<dbReference type="KEGG" id="dpte:113788481"/>
<dbReference type="AlphaFoldDB" id="A0A6P6XK14"/>
<feature type="domain" description="C2H2-type" evidence="6">
    <location>
        <begin position="34"/>
        <end position="61"/>
    </location>
</feature>
<gene>
    <name evidence="8" type="primary">LOC113788481</name>
</gene>
<dbReference type="GO" id="GO:0000981">
    <property type="term" value="F:DNA-binding transcription factor activity, RNA polymerase II-specific"/>
    <property type="evidence" value="ECO:0007669"/>
    <property type="project" value="TreeGrafter"/>
</dbReference>
<keyword evidence="1" id="KW-0479">Metal-binding</keyword>
<keyword evidence="4" id="KW-0862">Zinc</keyword>
<dbReference type="Pfam" id="PF00096">
    <property type="entry name" value="zf-C2H2"/>
    <property type="match status" value="1"/>
</dbReference>
<organism evidence="7 8">
    <name type="scientific">Dermatophagoides pteronyssinus</name>
    <name type="common">European house dust mite</name>
    <dbReference type="NCBI Taxonomy" id="6956"/>
    <lineage>
        <taxon>Eukaryota</taxon>
        <taxon>Metazoa</taxon>
        <taxon>Ecdysozoa</taxon>
        <taxon>Arthropoda</taxon>
        <taxon>Chelicerata</taxon>
        <taxon>Arachnida</taxon>
        <taxon>Acari</taxon>
        <taxon>Acariformes</taxon>
        <taxon>Sarcoptiformes</taxon>
        <taxon>Astigmata</taxon>
        <taxon>Psoroptidia</taxon>
        <taxon>Analgoidea</taxon>
        <taxon>Pyroglyphidae</taxon>
        <taxon>Dermatophagoidinae</taxon>
        <taxon>Dermatophagoides</taxon>
    </lineage>
</organism>
<keyword evidence="2" id="KW-0677">Repeat</keyword>
<evidence type="ECO:0000256" key="3">
    <source>
        <dbReference type="ARBA" id="ARBA00022771"/>
    </source>
</evidence>
<protein>
    <submittedName>
        <fullName evidence="8">Zinc finger protein 367-like</fullName>
    </submittedName>
</protein>
<keyword evidence="7" id="KW-1185">Reference proteome</keyword>
<feature type="domain" description="C2H2-type" evidence="6">
    <location>
        <begin position="62"/>
        <end position="91"/>
    </location>
</feature>
<sequence length="228" mass="25048">MKRSSINQNLKRGRPRNEDISNLILTGSNSLSSIKCDICHRTFPREKSLQAHLRTHTGERPYRCDFSGCGRAFAQSGQLRTHQRLHTGEKPFICRQQNCTNRFTHPNRRCSIHPTVGVRRIEPVQPVNRNSFGNSASASRKLDAELSAVDATNVTAVPETSSSIQSIMTDNLSSSIPSIIADNQQSISSSICNNDENNLELLGALALMELANGIKNKSSSSTTATVIN</sequence>
<dbReference type="FunFam" id="3.30.160.60:FF:000007">
    <property type="entry name" value="Basic krueppel-like factor 3"/>
    <property type="match status" value="1"/>
</dbReference>
<dbReference type="PROSITE" id="PS50157">
    <property type="entry name" value="ZINC_FINGER_C2H2_2"/>
    <property type="match status" value="2"/>
</dbReference>